<feature type="transmembrane region" description="Helical" evidence="2">
    <location>
        <begin position="163"/>
        <end position="183"/>
    </location>
</feature>
<reference evidence="4" key="1">
    <citation type="submission" date="2023-03" db="EMBL/GenBank/DDBJ databases">
        <title>Massive genome expansion in bonnet fungi (Mycena s.s.) driven by repeated elements and novel gene families across ecological guilds.</title>
        <authorList>
            <consortium name="Lawrence Berkeley National Laboratory"/>
            <person name="Harder C.B."/>
            <person name="Miyauchi S."/>
            <person name="Viragh M."/>
            <person name="Kuo A."/>
            <person name="Thoen E."/>
            <person name="Andreopoulos B."/>
            <person name="Lu D."/>
            <person name="Skrede I."/>
            <person name="Drula E."/>
            <person name="Henrissat B."/>
            <person name="Morin E."/>
            <person name="Kohler A."/>
            <person name="Barry K."/>
            <person name="LaButti K."/>
            <person name="Morin E."/>
            <person name="Salamov A."/>
            <person name="Lipzen A."/>
            <person name="Mereny Z."/>
            <person name="Hegedus B."/>
            <person name="Baldrian P."/>
            <person name="Stursova M."/>
            <person name="Weitz H."/>
            <person name="Taylor A."/>
            <person name="Grigoriev I.V."/>
            <person name="Nagy L.G."/>
            <person name="Martin F."/>
            <person name="Kauserud H."/>
        </authorList>
    </citation>
    <scope>NUCLEOTIDE SEQUENCE</scope>
    <source>
        <strain evidence="4">CBHHK182m</strain>
    </source>
</reference>
<organism evidence="4 5">
    <name type="scientific">Mycena metata</name>
    <dbReference type="NCBI Taxonomy" id="1033252"/>
    <lineage>
        <taxon>Eukaryota</taxon>
        <taxon>Fungi</taxon>
        <taxon>Dikarya</taxon>
        <taxon>Basidiomycota</taxon>
        <taxon>Agaricomycotina</taxon>
        <taxon>Agaricomycetes</taxon>
        <taxon>Agaricomycetidae</taxon>
        <taxon>Agaricales</taxon>
        <taxon>Marasmiineae</taxon>
        <taxon>Mycenaceae</taxon>
        <taxon>Mycena</taxon>
    </lineage>
</organism>
<dbReference type="PANTHER" id="PTHR40465:SF1">
    <property type="entry name" value="DUF6534 DOMAIN-CONTAINING PROTEIN"/>
    <property type="match status" value="1"/>
</dbReference>
<feature type="transmembrane region" description="Helical" evidence="2">
    <location>
        <begin position="92"/>
        <end position="112"/>
    </location>
</feature>
<evidence type="ECO:0000256" key="1">
    <source>
        <dbReference type="SAM" id="MobiDB-lite"/>
    </source>
</evidence>
<accession>A0AAD7JWZ2</accession>
<comment type="caution">
    <text evidence="4">The sequence shown here is derived from an EMBL/GenBank/DDBJ whole genome shotgun (WGS) entry which is preliminary data.</text>
</comment>
<dbReference type="Proteomes" id="UP001215598">
    <property type="component" value="Unassembled WGS sequence"/>
</dbReference>
<evidence type="ECO:0000313" key="5">
    <source>
        <dbReference type="Proteomes" id="UP001215598"/>
    </source>
</evidence>
<dbReference type="Pfam" id="PF20152">
    <property type="entry name" value="DUF6534"/>
    <property type="match status" value="1"/>
</dbReference>
<protein>
    <recommendedName>
        <fullName evidence="3">DUF6534 domain-containing protein</fullName>
    </recommendedName>
</protein>
<sequence>MAVSNPGINLILGPVILGILINTFVFGIVFMQAITYYTSPRYKQDRLIIKGLVGWSLLLDVFHSSAVVWVIWEYCINHFGDTAFLGTTPWPYPTTPIFSSSASVPIQIFLAWRVKRLSNSWHIFSVLTALSVASGIMAWISAIRAVQASNIKAFAALIPVVDAWLALSVLCDLSLTLLLFLYLRRSRTGFAKTDNIITRLTVQSIETASLSTFNSVMDLICFTALQNTNFHFVFALMAGRMYTNTLLATLNSRERFSEEMGGINTLTSAPIRNGVAVHVSVERQETGTELKNYSKGNSPESSQSGDLKGRTYYV</sequence>
<name>A0AAD7JWZ2_9AGAR</name>
<evidence type="ECO:0000256" key="2">
    <source>
        <dbReference type="SAM" id="Phobius"/>
    </source>
</evidence>
<dbReference type="AlphaFoldDB" id="A0AAD7JWZ2"/>
<dbReference type="InterPro" id="IPR045339">
    <property type="entry name" value="DUF6534"/>
</dbReference>
<keyword evidence="2" id="KW-0472">Membrane</keyword>
<proteinExistence type="predicted"/>
<dbReference type="EMBL" id="JARKIB010000014">
    <property type="protein sequence ID" value="KAJ7772211.1"/>
    <property type="molecule type" value="Genomic_DNA"/>
</dbReference>
<feature type="region of interest" description="Disordered" evidence="1">
    <location>
        <begin position="287"/>
        <end position="314"/>
    </location>
</feature>
<evidence type="ECO:0000259" key="3">
    <source>
        <dbReference type="Pfam" id="PF20152"/>
    </source>
</evidence>
<keyword evidence="2" id="KW-0812">Transmembrane</keyword>
<keyword evidence="5" id="KW-1185">Reference proteome</keyword>
<feature type="transmembrane region" description="Helical" evidence="2">
    <location>
        <begin position="52"/>
        <end position="72"/>
    </location>
</feature>
<evidence type="ECO:0000313" key="4">
    <source>
        <dbReference type="EMBL" id="KAJ7772211.1"/>
    </source>
</evidence>
<feature type="transmembrane region" description="Helical" evidence="2">
    <location>
        <begin position="124"/>
        <end position="143"/>
    </location>
</feature>
<dbReference type="PANTHER" id="PTHR40465">
    <property type="entry name" value="CHROMOSOME 1, WHOLE GENOME SHOTGUN SEQUENCE"/>
    <property type="match status" value="1"/>
</dbReference>
<gene>
    <name evidence="4" type="ORF">B0H16DRAFT_165463</name>
</gene>
<keyword evidence="2" id="KW-1133">Transmembrane helix</keyword>
<feature type="compositionally biased region" description="Polar residues" evidence="1">
    <location>
        <begin position="289"/>
        <end position="305"/>
    </location>
</feature>
<feature type="domain" description="DUF6534" evidence="3">
    <location>
        <begin position="168"/>
        <end position="254"/>
    </location>
</feature>
<feature type="transmembrane region" description="Helical" evidence="2">
    <location>
        <begin position="6"/>
        <end position="31"/>
    </location>
</feature>